<dbReference type="AlphaFoldDB" id="A0A9W8MRD7"/>
<comment type="caution">
    <text evidence="3">The sequence shown here is derived from an EMBL/GenBank/DDBJ whole genome shotgun (WGS) entry which is preliminary data.</text>
</comment>
<dbReference type="PROSITE" id="PS51184">
    <property type="entry name" value="JMJC"/>
    <property type="match status" value="1"/>
</dbReference>
<sequence length="763" mass="84186">MDHANDGDPSAPSHHTEDEMDVDPVDDSDSDGRALRSVAKVDYAAMLGGLSSPPKKRKTHVQPDVNADFTIPAAEVATEEVSETLEDARIEPFLSSVPCAYDTLPACGLFEDKLTTLDIDEIREVERSEETFTFHGPHGEPYDITPGQHTNLRDTTPNDANPHDLVLSPLQKVQAFFASAKKSYVGDTPLHVARPQESVFAIFSQSDFDKLPPAHVQDILRKQHIVTTDESITPLGFDRAALRAVHPLNAPVTVQDLSIPGDDFNVRLKEGTLAQVLQNSHNPNGKILNALQFPKPMDGLFRAPYSSSSAALDETVGAPDFKPEMAFDAGSLSWRIVGGKNAVHFWHIDCDGLGTMVQVLGGSNGGAKLWIVARPKGKLYDCGLFGSLQTFLREGFELDDPSDGPWAGADDMRWELEAIVLRPGSTLIMRPNTPHAVYTPVPTICHGVHFYATSTMQDTLFGIVHTLVAGTYITNTQHITARRLIHRLVDLYHRGIVERTVDEESPAYAHIPSLQTPASAMDLITTCVLAILGNVLDTRTYLAPGASTAEPTEAQTQIYMQWDANEIHTFDRKAHVLARGKAYSIIREMNSRVEFVTKDGVVMDVESIVRAYLLQVCQAVMQYKELAESKEYEVMGASNCTKQLIMRQLRGLNNPQSSFQYIQVGDIGPGLAQTTLAFPFVNLTIRHISNAKAPEKVIDYMRSGVSRADALFHLGCNPKNRKDNPWKGIDPLGEKREGDNEASDEHDGEDNRPPRKRRKTRSS</sequence>
<evidence type="ECO:0000313" key="4">
    <source>
        <dbReference type="Proteomes" id="UP001148786"/>
    </source>
</evidence>
<feature type="compositionally biased region" description="Basic residues" evidence="1">
    <location>
        <begin position="754"/>
        <end position="763"/>
    </location>
</feature>
<dbReference type="SUPFAM" id="SSF51197">
    <property type="entry name" value="Clavaminate synthase-like"/>
    <property type="match status" value="1"/>
</dbReference>
<evidence type="ECO:0000313" key="3">
    <source>
        <dbReference type="EMBL" id="KAJ3492597.1"/>
    </source>
</evidence>
<gene>
    <name evidence="3" type="ORF">NLJ89_g11200</name>
</gene>
<dbReference type="InterPro" id="IPR003347">
    <property type="entry name" value="JmjC_dom"/>
</dbReference>
<reference evidence="3" key="1">
    <citation type="submission" date="2022-07" db="EMBL/GenBank/DDBJ databases">
        <title>Genome Sequence of Agrocybe chaxingu.</title>
        <authorList>
            <person name="Buettner E."/>
        </authorList>
    </citation>
    <scope>NUCLEOTIDE SEQUENCE</scope>
    <source>
        <strain evidence="3">MP-N11</strain>
    </source>
</reference>
<dbReference type="Gene3D" id="2.60.120.650">
    <property type="entry name" value="Cupin"/>
    <property type="match status" value="1"/>
</dbReference>
<keyword evidence="4" id="KW-1185">Reference proteome</keyword>
<feature type="compositionally biased region" description="Acidic residues" evidence="1">
    <location>
        <begin position="18"/>
        <end position="29"/>
    </location>
</feature>
<evidence type="ECO:0000259" key="2">
    <source>
        <dbReference type="PROSITE" id="PS51184"/>
    </source>
</evidence>
<organism evidence="3 4">
    <name type="scientific">Agrocybe chaxingu</name>
    <dbReference type="NCBI Taxonomy" id="84603"/>
    <lineage>
        <taxon>Eukaryota</taxon>
        <taxon>Fungi</taxon>
        <taxon>Dikarya</taxon>
        <taxon>Basidiomycota</taxon>
        <taxon>Agaricomycotina</taxon>
        <taxon>Agaricomycetes</taxon>
        <taxon>Agaricomycetidae</taxon>
        <taxon>Agaricales</taxon>
        <taxon>Agaricineae</taxon>
        <taxon>Strophariaceae</taxon>
        <taxon>Agrocybe</taxon>
    </lineage>
</organism>
<feature type="domain" description="JmjC" evidence="2">
    <location>
        <begin position="292"/>
        <end position="467"/>
    </location>
</feature>
<evidence type="ECO:0000256" key="1">
    <source>
        <dbReference type="SAM" id="MobiDB-lite"/>
    </source>
</evidence>
<dbReference type="EMBL" id="JANKHO010002423">
    <property type="protein sequence ID" value="KAJ3492597.1"/>
    <property type="molecule type" value="Genomic_DNA"/>
</dbReference>
<protein>
    <recommendedName>
        <fullName evidence="2">JmjC domain-containing protein</fullName>
    </recommendedName>
</protein>
<name>A0A9W8MRD7_9AGAR</name>
<dbReference type="Proteomes" id="UP001148786">
    <property type="component" value="Unassembled WGS sequence"/>
</dbReference>
<dbReference type="OrthoDB" id="3270451at2759"/>
<feature type="region of interest" description="Disordered" evidence="1">
    <location>
        <begin position="721"/>
        <end position="763"/>
    </location>
</feature>
<proteinExistence type="predicted"/>
<accession>A0A9W8MRD7</accession>
<feature type="compositionally biased region" description="Basic and acidic residues" evidence="1">
    <location>
        <begin position="732"/>
        <end position="753"/>
    </location>
</feature>
<feature type="region of interest" description="Disordered" evidence="1">
    <location>
        <begin position="1"/>
        <end position="34"/>
    </location>
</feature>